<evidence type="ECO:0000256" key="5">
    <source>
        <dbReference type="ARBA" id="ARBA00022801"/>
    </source>
</evidence>
<dbReference type="PANTHER" id="PTHR30620:SF16">
    <property type="entry name" value="LYSOSOMAL BETA GLUCOSIDASE"/>
    <property type="match status" value="1"/>
</dbReference>
<evidence type="ECO:0000313" key="13">
    <source>
        <dbReference type="Proteomes" id="UP000271603"/>
    </source>
</evidence>
<sequence length="619" mass="66896">MKWLCAVGLVSGLAVSPVFAQESGATQGINVQQRDAFVSKLMKQMTLEEKIGQLRLISVGPDNPKEAIREGIRKGQIGAIFNTVTRPDIRVMQDQAMQLSRLKIPLFFAYDVVHGQRTVFPISLGLAASFDLEAIALSGRVSAQEASDDGLNMTFSPMVDITRDPRWGRVSEGFGEDTWLVSKIAKVMVDAYQNGDPAKPGSVMASVKHFALYGATEGGRDYNTVDMSPLRMQQDYLPPYRAAVDAGSGGVMVSLNSINGIPATANPWLLKDLLRNQWGFGGITISDHGAIKELIKHGVAQDPRDAVRLAITSGVDMSMSDEYYDKYLPGLVKEGLVSESDIDRACRDVLNTKYVMGLFKDPYVHLGPAGSDPQDTNAESRLHRAEARDVARRTQVLLKNDNQTLPLRKQGTIALVGPMADSQRDMMGSWSAAGVSKQSVTLLQGMRNAVGDKAKIIYAKGANITQDKSIIDYLNLYEPAVVFDPRPPQQMIDEAVNAAKQADVVVAVVGESQGMAHEASSRADITIPQSQRDLIKALKATGKPLVLVLMNGRPLGAGVGKPTGGCDAGNLVQRHRRRQCGGGRAVRRLQPVGQAADDLPALRGPDPDVLQPSEHRAAV</sequence>
<evidence type="ECO:0000256" key="7">
    <source>
        <dbReference type="RuleBase" id="RU361161"/>
    </source>
</evidence>
<evidence type="ECO:0000313" key="12">
    <source>
        <dbReference type="EMBL" id="VEA72486.1"/>
    </source>
</evidence>
<evidence type="ECO:0000256" key="3">
    <source>
        <dbReference type="ARBA" id="ARBA00012744"/>
    </source>
</evidence>
<dbReference type="InterPro" id="IPR036962">
    <property type="entry name" value="Glyco_hydro_3_N_sf"/>
</dbReference>
<dbReference type="PRINTS" id="PR00133">
    <property type="entry name" value="GLHYDRLASE3"/>
</dbReference>
<dbReference type="PROSITE" id="PS00775">
    <property type="entry name" value="GLYCOSYL_HYDROL_F3"/>
    <property type="match status" value="1"/>
</dbReference>
<feature type="domain" description="Glycoside hydrolase family 3 N-terminal" evidence="10">
    <location>
        <begin position="46"/>
        <end position="351"/>
    </location>
</feature>
<evidence type="ECO:0000256" key="1">
    <source>
        <dbReference type="ARBA" id="ARBA00000448"/>
    </source>
</evidence>
<dbReference type="NCBIfam" id="NF011678">
    <property type="entry name" value="PRK15098.1"/>
    <property type="match status" value="1"/>
</dbReference>
<dbReference type="STRING" id="61652.AXX16_3803"/>
<dbReference type="AlphaFoldDB" id="A0A447QR27"/>
<name>A0A447QR27_SERRU</name>
<evidence type="ECO:0000256" key="2">
    <source>
        <dbReference type="ARBA" id="ARBA00005336"/>
    </source>
</evidence>
<dbReference type="SUPFAM" id="SSF51445">
    <property type="entry name" value="(Trans)glycosidases"/>
    <property type="match status" value="1"/>
</dbReference>
<dbReference type="InterPro" id="IPR001764">
    <property type="entry name" value="Glyco_hydro_3_N"/>
</dbReference>
<gene>
    <name evidence="12" type="primary">bglX_1</name>
    <name evidence="12" type="ORF">NCTC9419_04100</name>
</gene>
<dbReference type="EC" id="3.2.1.21" evidence="3"/>
<evidence type="ECO:0000259" key="10">
    <source>
        <dbReference type="Pfam" id="PF00933"/>
    </source>
</evidence>
<dbReference type="InterPro" id="IPR036881">
    <property type="entry name" value="Glyco_hydro_3_C_sf"/>
</dbReference>
<feature type="domain" description="Glycoside hydrolase family 3 C-terminal" evidence="11">
    <location>
        <begin position="396"/>
        <end position="555"/>
    </location>
</feature>
<organism evidence="12 13">
    <name type="scientific">Serratia rubidaea</name>
    <name type="common">Serratia marinorubra</name>
    <dbReference type="NCBI Taxonomy" id="61652"/>
    <lineage>
        <taxon>Bacteria</taxon>
        <taxon>Pseudomonadati</taxon>
        <taxon>Pseudomonadota</taxon>
        <taxon>Gammaproteobacteria</taxon>
        <taxon>Enterobacterales</taxon>
        <taxon>Yersiniaceae</taxon>
        <taxon>Serratia</taxon>
    </lineage>
</organism>
<evidence type="ECO:0000256" key="4">
    <source>
        <dbReference type="ARBA" id="ARBA00022729"/>
    </source>
</evidence>
<keyword evidence="4 9" id="KW-0732">Signal</keyword>
<dbReference type="Gene3D" id="3.20.20.300">
    <property type="entry name" value="Glycoside hydrolase, family 3, N-terminal domain"/>
    <property type="match status" value="1"/>
</dbReference>
<feature type="region of interest" description="Disordered" evidence="8">
    <location>
        <begin position="592"/>
        <end position="619"/>
    </location>
</feature>
<keyword evidence="6 7" id="KW-0326">Glycosidase</keyword>
<dbReference type="InterPro" id="IPR051915">
    <property type="entry name" value="Cellulose_Degrad_GH3"/>
</dbReference>
<dbReference type="FunFam" id="3.20.20.300:FF:000005">
    <property type="entry name" value="Periplasmic beta-glucosidase"/>
    <property type="match status" value="1"/>
</dbReference>
<dbReference type="Gene3D" id="3.40.50.1700">
    <property type="entry name" value="Glycoside hydrolase family 3 C-terminal domain"/>
    <property type="match status" value="1"/>
</dbReference>
<comment type="catalytic activity">
    <reaction evidence="1">
        <text>Hydrolysis of terminal, non-reducing beta-D-glucosyl residues with release of beta-D-glucose.</text>
        <dbReference type="EC" id="3.2.1.21"/>
    </reaction>
</comment>
<proteinExistence type="inferred from homology"/>
<protein>
    <recommendedName>
        <fullName evidence="3">beta-glucosidase</fullName>
        <ecNumber evidence="3">3.2.1.21</ecNumber>
    </recommendedName>
</protein>
<dbReference type="GO" id="GO:0009251">
    <property type="term" value="P:glucan catabolic process"/>
    <property type="evidence" value="ECO:0007669"/>
    <property type="project" value="TreeGrafter"/>
</dbReference>
<evidence type="ECO:0000256" key="9">
    <source>
        <dbReference type="SAM" id="SignalP"/>
    </source>
</evidence>
<comment type="similarity">
    <text evidence="2 7">Belongs to the glycosyl hydrolase 3 family.</text>
</comment>
<dbReference type="GO" id="GO:0008422">
    <property type="term" value="F:beta-glucosidase activity"/>
    <property type="evidence" value="ECO:0007669"/>
    <property type="project" value="UniProtKB-EC"/>
</dbReference>
<feature type="chain" id="PRO_5019467021" description="beta-glucosidase" evidence="9">
    <location>
        <begin position="21"/>
        <end position="619"/>
    </location>
</feature>
<evidence type="ECO:0000256" key="6">
    <source>
        <dbReference type="ARBA" id="ARBA00023295"/>
    </source>
</evidence>
<dbReference type="Proteomes" id="UP000271603">
    <property type="component" value="Chromosome"/>
</dbReference>
<evidence type="ECO:0000259" key="11">
    <source>
        <dbReference type="Pfam" id="PF01915"/>
    </source>
</evidence>
<dbReference type="InterPro" id="IPR017853">
    <property type="entry name" value="GH"/>
</dbReference>
<reference evidence="12 13" key="1">
    <citation type="submission" date="2018-12" db="EMBL/GenBank/DDBJ databases">
        <authorList>
            <consortium name="Pathogen Informatics"/>
        </authorList>
    </citation>
    <scope>NUCLEOTIDE SEQUENCE [LARGE SCALE GENOMIC DNA]</scope>
    <source>
        <strain evidence="12 13">NCTC9419</strain>
    </source>
</reference>
<dbReference type="InterPro" id="IPR002772">
    <property type="entry name" value="Glyco_hydro_3_C"/>
</dbReference>
<dbReference type="PANTHER" id="PTHR30620">
    <property type="entry name" value="PERIPLASMIC BETA-GLUCOSIDASE-RELATED"/>
    <property type="match status" value="1"/>
</dbReference>
<evidence type="ECO:0000256" key="8">
    <source>
        <dbReference type="SAM" id="MobiDB-lite"/>
    </source>
</evidence>
<accession>A0A447QR27</accession>
<feature type="signal peptide" evidence="9">
    <location>
        <begin position="1"/>
        <end position="20"/>
    </location>
</feature>
<dbReference type="InterPro" id="IPR019800">
    <property type="entry name" value="Glyco_hydro_3_AS"/>
</dbReference>
<dbReference type="EMBL" id="LR134155">
    <property type="protein sequence ID" value="VEA72486.1"/>
    <property type="molecule type" value="Genomic_DNA"/>
</dbReference>
<dbReference type="Pfam" id="PF01915">
    <property type="entry name" value="Glyco_hydro_3_C"/>
    <property type="match status" value="1"/>
</dbReference>
<dbReference type="SUPFAM" id="SSF52279">
    <property type="entry name" value="Beta-D-glucan exohydrolase, C-terminal domain"/>
    <property type="match status" value="1"/>
</dbReference>
<dbReference type="Pfam" id="PF00933">
    <property type="entry name" value="Glyco_hydro_3"/>
    <property type="match status" value="1"/>
</dbReference>
<keyword evidence="5 7" id="KW-0378">Hydrolase</keyword>